<evidence type="ECO:0000256" key="1">
    <source>
        <dbReference type="ARBA" id="ARBA00022723"/>
    </source>
</evidence>
<feature type="domain" description="C2H2-type" evidence="6">
    <location>
        <begin position="852"/>
        <end position="875"/>
    </location>
</feature>
<dbReference type="Proteomes" id="UP000507470">
    <property type="component" value="Unassembled WGS sequence"/>
</dbReference>
<reference evidence="7 8" key="1">
    <citation type="submission" date="2020-06" db="EMBL/GenBank/DDBJ databases">
        <authorList>
            <person name="Li R."/>
            <person name="Bekaert M."/>
        </authorList>
    </citation>
    <scope>NUCLEOTIDE SEQUENCE [LARGE SCALE GENOMIC DNA]</scope>
    <source>
        <strain evidence="8">wild</strain>
    </source>
</reference>
<dbReference type="Gene3D" id="3.30.160.60">
    <property type="entry name" value="Classic Zinc Finger"/>
    <property type="match status" value="1"/>
</dbReference>
<dbReference type="PANTHER" id="PTHR24379:SF121">
    <property type="entry name" value="C2H2-TYPE DOMAIN-CONTAINING PROTEIN"/>
    <property type="match status" value="1"/>
</dbReference>
<accession>A0A6J8A5P4</accession>
<dbReference type="InterPro" id="IPR036236">
    <property type="entry name" value="Znf_C2H2_sf"/>
</dbReference>
<organism evidence="7 8">
    <name type="scientific">Mytilus coruscus</name>
    <name type="common">Sea mussel</name>
    <dbReference type="NCBI Taxonomy" id="42192"/>
    <lineage>
        <taxon>Eukaryota</taxon>
        <taxon>Metazoa</taxon>
        <taxon>Spiralia</taxon>
        <taxon>Lophotrochozoa</taxon>
        <taxon>Mollusca</taxon>
        <taxon>Bivalvia</taxon>
        <taxon>Autobranchia</taxon>
        <taxon>Pteriomorphia</taxon>
        <taxon>Mytilida</taxon>
        <taxon>Mytiloidea</taxon>
        <taxon>Mytilidae</taxon>
        <taxon>Mytilinae</taxon>
        <taxon>Mytilus</taxon>
    </lineage>
</organism>
<dbReference type="EMBL" id="CACVKT020000721">
    <property type="protein sequence ID" value="CAC5361981.1"/>
    <property type="molecule type" value="Genomic_DNA"/>
</dbReference>
<evidence type="ECO:0000313" key="7">
    <source>
        <dbReference type="EMBL" id="CAC5361981.1"/>
    </source>
</evidence>
<dbReference type="GO" id="GO:0008270">
    <property type="term" value="F:zinc ion binding"/>
    <property type="evidence" value="ECO:0007669"/>
    <property type="project" value="UniProtKB-KW"/>
</dbReference>
<name>A0A6J8A5P4_MYTCO</name>
<dbReference type="OrthoDB" id="1405595at2759"/>
<sequence length="964" mass="109417">MNYSLKQAVEMIISPSIDEFESKGNLKTDIPASDNIENVVVNIQHQSNQFDKDVILTNGYLFDKEADTATVKLEPLSPILDENFTRYIEHVPLCPNNDQNSCKVNLAVNVEPQSSEFKGNLTVKIEPLSFECGQNMTVETELQSSKDFENMTIRTEHSSPGFDNKVTVKEEPHSPVIDDAAETDVVEDVKLKTDEDSTEYNSDNTIKIEPLFIDKVWSSERLSTDEKLATVTNQPTEAMIQHCGSDKYLYTPGVTAYSETSTGTDTTSVLLNRDTAESCDMDSKNKTINLNTQINSNDKEIECQENGTNNTIHHNKVIKRKDLVKGRGRFFTVENNTFRCLLCGKKFYLYFQYENHALRKHFPFSCILCDFCFQTKADAMSHTPCTKSHTTCKTSHTPYASSNTLCTTKQHTCSVCNKTFQKGIDLLKHCKTCVNVSGRGKLSSLQLRKDDRLTKKTSHTFHKTMPGKAFDESDIAPVELTKKTYHRKEVILVDHVDSQVETSLPKSKKKNTFAISTCYKTMSGKIFDESDVAPAGLTKKKSHRKKVILVDNQVETSFTKSKKKNPVAISTRDKTMSEKISDESDVAPAGLTKKKSYIKEIMLVDNQVDTSLGKSKKKNNIATFDKTISGKTAYENCLTQNNNPILKETKCFPGFQVRKTSNHVHSKSDHLLEEQSNVKGTSFVVNKDKSLVEESWRKENDGAMNQTGHDITYSDQELEQTDKLVEDVLVMNVSKVNNLMINESNGEQSIKCSVCRFTFPTIISLLKHSDDCDNVSGRDKVNVKDFSQEVEYFEASARKLQRINHKRKLEETEEQCWEAEKFNKYQKSLNKLVTQFTFSEDVHYTVLITGSYKCKICSENFKCLPSFSSHAKSQHFPFQCSICPAFFTTMDGLKQHSKGCIYIMGKGYCCTMCRKIFPAQNELKAHTLLNHTVYICFKCNCEFENQRKLDLHSQTCRKIRIQVL</sequence>
<evidence type="ECO:0000256" key="3">
    <source>
        <dbReference type="ARBA" id="ARBA00022771"/>
    </source>
</evidence>
<feature type="domain" description="C2H2-type" evidence="6">
    <location>
        <begin position="908"/>
        <end position="932"/>
    </location>
</feature>
<keyword evidence="4" id="KW-0862">Zinc</keyword>
<dbReference type="PROSITE" id="PS00028">
    <property type="entry name" value="ZINC_FINGER_C2H2_1"/>
    <property type="match status" value="3"/>
</dbReference>
<evidence type="ECO:0000313" key="8">
    <source>
        <dbReference type="Proteomes" id="UP000507470"/>
    </source>
</evidence>
<proteinExistence type="predicted"/>
<evidence type="ECO:0000256" key="5">
    <source>
        <dbReference type="PROSITE-ProRule" id="PRU00042"/>
    </source>
</evidence>
<keyword evidence="2" id="KW-0677">Repeat</keyword>
<keyword evidence="8" id="KW-1185">Reference proteome</keyword>
<dbReference type="AlphaFoldDB" id="A0A6J8A5P4"/>
<evidence type="ECO:0000259" key="6">
    <source>
        <dbReference type="PROSITE" id="PS50157"/>
    </source>
</evidence>
<dbReference type="PANTHER" id="PTHR24379">
    <property type="entry name" value="KRAB AND ZINC FINGER DOMAIN-CONTAINING"/>
    <property type="match status" value="1"/>
</dbReference>
<evidence type="ECO:0000256" key="4">
    <source>
        <dbReference type="ARBA" id="ARBA00022833"/>
    </source>
</evidence>
<keyword evidence="3 5" id="KW-0863">Zinc-finger</keyword>
<dbReference type="InterPro" id="IPR013087">
    <property type="entry name" value="Znf_C2H2_type"/>
</dbReference>
<evidence type="ECO:0000256" key="2">
    <source>
        <dbReference type="ARBA" id="ARBA00022737"/>
    </source>
</evidence>
<keyword evidence="1" id="KW-0479">Metal-binding</keyword>
<dbReference type="PROSITE" id="PS50157">
    <property type="entry name" value="ZINC_FINGER_C2H2_2"/>
    <property type="match status" value="3"/>
</dbReference>
<protein>
    <submittedName>
        <fullName evidence="7">PRDM5</fullName>
    </submittedName>
</protein>
<dbReference type="SUPFAM" id="SSF57667">
    <property type="entry name" value="beta-beta-alpha zinc fingers"/>
    <property type="match status" value="1"/>
</dbReference>
<feature type="domain" description="C2H2-type" evidence="6">
    <location>
        <begin position="411"/>
        <end position="440"/>
    </location>
</feature>
<dbReference type="SMART" id="SM00355">
    <property type="entry name" value="ZnF_C2H2"/>
    <property type="match status" value="8"/>
</dbReference>
<gene>
    <name evidence="7" type="ORF">MCOR_3901</name>
</gene>